<evidence type="ECO:0000313" key="3">
    <source>
        <dbReference type="WBParaSite" id="nRc.2.0.1.t30086-RA"/>
    </source>
</evidence>
<dbReference type="InterPro" id="IPR012675">
    <property type="entry name" value="Beta-grasp_dom_sf"/>
</dbReference>
<dbReference type="PANTHER" id="PTHR33359:SF1">
    <property type="entry name" value="MOLYBDOPTERIN SYNTHASE SULFUR CARRIER SUBUNIT"/>
    <property type="match status" value="1"/>
</dbReference>
<organism evidence="2 3">
    <name type="scientific">Romanomermis culicivorax</name>
    <name type="common">Nematode worm</name>
    <dbReference type="NCBI Taxonomy" id="13658"/>
    <lineage>
        <taxon>Eukaryota</taxon>
        <taxon>Metazoa</taxon>
        <taxon>Ecdysozoa</taxon>
        <taxon>Nematoda</taxon>
        <taxon>Enoplea</taxon>
        <taxon>Dorylaimia</taxon>
        <taxon>Mermithida</taxon>
        <taxon>Mermithoidea</taxon>
        <taxon>Mermithidae</taxon>
        <taxon>Romanomermis</taxon>
    </lineage>
</organism>
<dbReference type="WBParaSite" id="nRc.2.0.1.t30086-RA">
    <property type="protein sequence ID" value="nRc.2.0.1.t30086-RA"/>
    <property type="gene ID" value="nRc.2.0.1.g30086"/>
</dbReference>
<dbReference type="InterPro" id="IPR016155">
    <property type="entry name" value="Mopterin_synth/thiamin_S_b"/>
</dbReference>
<dbReference type="GO" id="GO:0000166">
    <property type="term" value="F:nucleotide binding"/>
    <property type="evidence" value="ECO:0007669"/>
    <property type="project" value="UniProtKB-KW"/>
</dbReference>
<dbReference type="AlphaFoldDB" id="A0A915JUY3"/>
<name>A0A915JUY3_ROMCU</name>
<dbReference type="Gene3D" id="3.10.20.30">
    <property type="match status" value="1"/>
</dbReference>
<dbReference type="Pfam" id="PF02597">
    <property type="entry name" value="ThiS"/>
    <property type="match status" value="1"/>
</dbReference>
<proteinExistence type="predicted"/>
<dbReference type="PANTHER" id="PTHR33359">
    <property type="entry name" value="MOLYBDOPTERIN SYNTHASE SULFUR CARRIER SUBUNIT"/>
    <property type="match status" value="1"/>
</dbReference>
<dbReference type="GO" id="GO:1990133">
    <property type="term" value="C:molybdopterin adenylyltransferase complex"/>
    <property type="evidence" value="ECO:0007669"/>
    <property type="project" value="TreeGrafter"/>
</dbReference>
<reference evidence="3" key="1">
    <citation type="submission" date="2022-11" db="UniProtKB">
        <authorList>
            <consortium name="WormBaseParasite"/>
        </authorList>
    </citation>
    <scope>IDENTIFICATION</scope>
</reference>
<dbReference type="GO" id="GO:0006777">
    <property type="term" value="P:Mo-molybdopterin cofactor biosynthetic process"/>
    <property type="evidence" value="ECO:0007669"/>
    <property type="project" value="InterPro"/>
</dbReference>
<evidence type="ECO:0000256" key="1">
    <source>
        <dbReference type="ARBA" id="ARBA00022741"/>
    </source>
</evidence>
<dbReference type="InterPro" id="IPR003749">
    <property type="entry name" value="ThiS/MoaD-like"/>
</dbReference>
<dbReference type="InterPro" id="IPR044672">
    <property type="entry name" value="MOCS2A"/>
</dbReference>
<dbReference type="SUPFAM" id="SSF54285">
    <property type="entry name" value="MoaD/ThiS"/>
    <property type="match status" value="1"/>
</dbReference>
<protein>
    <submittedName>
        <fullName evidence="3">Molybdopterin synthase sulfur carrier subunit</fullName>
    </submittedName>
</protein>
<keyword evidence="2" id="KW-1185">Reference proteome</keyword>
<dbReference type="Proteomes" id="UP000887565">
    <property type="component" value="Unplaced"/>
</dbReference>
<sequence>MSQCSSISSKIKAPDTINDQNPQILTTKLLFFAAAKDLIVDHNNNKSCVDFLVKFSNDNRQINGYQLKQLILDAYPSLKLLKNSFLLAVNLEYIENMDENLNLFENVEIAIIPPVSGG</sequence>
<evidence type="ECO:0000313" key="2">
    <source>
        <dbReference type="Proteomes" id="UP000887565"/>
    </source>
</evidence>
<accession>A0A915JUY3</accession>
<keyword evidence="1" id="KW-0547">Nucleotide-binding</keyword>
<dbReference type="CDD" id="cd00754">
    <property type="entry name" value="Ubl_MoaD"/>
    <property type="match status" value="1"/>
</dbReference>